<dbReference type="InterPro" id="IPR014044">
    <property type="entry name" value="CAP_dom"/>
</dbReference>
<dbReference type="Gene3D" id="3.40.33.10">
    <property type="entry name" value="CAP"/>
    <property type="match status" value="1"/>
</dbReference>
<dbReference type="Pfam" id="PF00188">
    <property type="entry name" value="CAP"/>
    <property type="match status" value="1"/>
</dbReference>
<protein>
    <recommendedName>
        <fullName evidence="5">ShKT domain-containing protein</fullName>
    </recommendedName>
</protein>
<comment type="caution">
    <text evidence="3">Lacks conserved residue(s) required for the propagation of feature annotation.</text>
</comment>
<accession>F7BG06</accession>
<comment type="similarity">
    <text evidence="1">Belongs to the CRISP family.</text>
</comment>
<dbReference type="InterPro" id="IPR003582">
    <property type="entry name" value="ShKT_dom"/>
</dbReference>
<dbReference type="Pfam" id="PF08562">
    <property type="entry name" value="Crisp"/>
    <property type="match status" value="1"/>
</dbReference>
<dbReference type="InterPro" id="IPR035940">
    <property type="entry name" value="CAP_sf"/>
</dbReference>
<dbReference type="GeneTree" id="ENSGT00940000162362"/>
<organism evidence="6 7">
    <name type="scientific">Ornithorhynchus anatinus</name>
    <name type="common">Duckbill platypus</name>
    <dbReference type="NCBI Taxonomy" id="9258"/>
    <lineage>
        <taxon>Eukaryota</taxon>
        <taxon>Metazoa</taxon>
        <taxon>Chordata</taxon>
        <taxon>Craniata</taxon>
        <taxon>Vertebrata</taxon>
        <taxon>Euteleostomi</taxon>
        <taxon>Mammalia</taxon>
        <taxon>Monotremata</taxon>
        <taxon>Ornithorhynchidae</taxon>
        <taxon>Ornithorhynchus</taxon>
    </lineage>
</organism>
<dbReference type="SUPFAM" id="SSF57546">
    <property type="entry name" value="Crisp domain-like"/>
    <property type="match status" value="1"/>
</dbReference>
<dbReference type="Proteomes" id="UP000002279">
    <property type="component" value="Chromosome X1"/>
</dbReference>
<dbReference type="Ensembl" id="ENSOANT00000022573.2">
    <property type="protein sequence ID" value="ENSOANP00000022569.2"/>
    <property type="gene ID" value="ENSOANG00000014322.3"/>
</dbReference>
<evidence type="ECO:0000256" key="4">
    <source>
        <dbReference type="SAM" id="SignalP"/>
    </source>
</evidence>
<dbReference type="AlphaFoldDB" id="F7BG06"/>
<keyword evidence="4" id="KW-0732">Signal</keyword>
<dbReference type="FunFam" id="1.10.10.740:FF:000001">
    <property type="entry name" value="Cysteine-rich secretory protein 2"/>
    <property type="match status" value="1"/>
</dbReference>
<dbReference type="PROSITE" id="PS51670">
    <property type="entry name" value="SHKT"/>
    <property type="match status" value="1"/>
</dbReference>
<dbReference type="PANTHER" id="PTHR10334">
    <property type="entry name" value="CYSTEINE-RICH SECRETORY PROTEIN-RELATED"/>
    <property type="match status" value="1"/>
</dbReference>
<feature type="signal peptide" evidence="4">
    <location>
        <begin position="1"/>
        <end position="23"/>
    </location>
</feature>
<evidence type="ECO:0000256" key="3">
    <source>
        <dbReference type="PROSITE-ProRule" id="PRU01005"/>
    </source>
</evidence>
<keyword evidence="7" id="KW-1185">Reference proteome</keyword>
<evidence type="ECO:0000256" key="2">
    <source>
        <dbReference type="ARBA" id="ARBA00023157"/>
    </source>
</evidence>
<dbReference type="GO" id="GO:0007339">
    <property type="term" value="P:binding of sperm to zona pellucida"/>
    <property type="evidence" value="ECO:0000318"/>
    <property type="project" value="GO_Central"/>
</dbReference>
<feature type="chain" id="PRO_5027930774" description="ShKT domain-containing protein" evidence="4">
    <location>
        <begin position="24"/>
        <end position="248"/>
    </location>
</feature>
<dbReference type="InterPro" id="IPR001283">
    <property type="entry name" value="CRISP-related"/>
</dbReference>
<evidence type="ECO:0000259" key="5">
    <source>
        <dbReference type="PROSITE" id="PS51670"/>
    </source>
</evidence>
<reference evidence="6" key="3">
    <citation type="submission" date="2025-09" db="UniProtKB">
        <authorList>
            <consortium name="Ensembl"/>
        </authorList>
    </citation>
    <scope>IDENTIFICATION</scope>
    <source>
        <strain evidence="6">Glennie</strain>
    </source>
</reference>
<reference evidence="6" key="2">
    <citation type="submission" date="2025-08" db="UniProtKB">
        <authorList>
            <consortium name="Ensembl"/>
        </authorList>
    </citation>
    <scope>IDENTIFICATION</scope>
    <source>
        <strain evidence="6">Glennie</strain>
    </source>
</reference>
<sequence length="248" mass="27820">MSLPPSLSVLIFLLLHFSPNCWVGPPRVPYEAISTVATRVQQEIVNKHNTLRRLVEPPAKNMLKMEWNEEAAQNARYWAEKCEVQHSPQPGRQIKDHSCGENLLFATYSLSWSDAIQIWYNESKNFQYGTGATKRGAMVSHYTQLVWSTSYQIGCGAANCPKEKSFQVLFICQYCHAGNDPETMNTPYKVGPPCGDCPKNCNNRLCTNPCPFADNASNCLEAIKALGCKHELTEAYCKASCKCTIEIK</sequence>
<evidence type="ECO:0000313" key="7">
    <source>
        <dbReference type="Proteomes" id="UP000002279"/>
    </source>
</evidence>
<keyword evidence="2 3" id="KW-1015">Disulfide bond</keyword>
<dbReference type="SUPFAM" id="SSF55797">
    <property type="entry name" value="PR-1-like"/>
    <property type="match status" value="1"/>
</dbReference>
<dbReference type="InterPro" id="IPR018244">
    <property type="entry name" value="Allrgn_V5/Tpx1_CS"/>
</dbReference>
<feature type="domain" description="ShKT" evidence="5">
    <location>
        <begin position="210"/>
        <end position="243"/>
    </location>
</feature>
<dbReference type="SMART" id="SM00198">
    <property type="entry name" value="SCP"/>
    <property type="match status" value="1"/>
</dbReference>
<dbReference type="GO" id="GO:0005615">
    <property type="term" value="C:extracellular space"/>
    <property type="evidence" value="ECO:0000318"/>
    <property type="project" value="GO_Central"/>
</dbReference>
<dbReference type="FunFam" id="3.40.33.10:FF:000005">
    <property type="entry name" value="Cysteine-rich secretory protein 2"/>
    <property type="match status" value="1"/>
</dbReference>
<dbReference type="PROSITE" id="PS01010">
    <property type="entry name" value="CRISP_2"/>
    <property type="match status" value="1"/>
</dbReference>
<proteinExistence type="inferred from homology"/>
<dbReference type="Gene3D" id="1.10.10.740">
    <property type="entry name" value="Crisp domain"/>
    <property type="match status" value="1"/>
</dbReference>
<dbReference type="InterPro" id="IPR013871">
    <property type="entry name" value="Cysteine_rich_secretory"/>
</dbReference>
<reference evidence="6 7" key="1">
    <citation type="journal article" date="2008" name="Nature">
        <title>Genome analysis of the platypus reveals unique signatures of evolution.</title>
        <authorList>
            <person name="Warren W.C."/>
            <person name="Hillier L.W."/>
            <person name="Marshall Graves J.A."/>
            <person name="Birney E."/>
            <person name="Ponting C.P."/>
            <person name="Grutzner F."/>
            <person name="Belov K."/>
            <person name="Miller W."/>
            <person name="Clarke L."/>
            <person name="Chinwalla A.T."/>
            <person name="Yang S.P."/>
            <person name="Heger A."/>
            <person name="Locke D.P."/>
            <person name="Miethke P."/>
            <person name="Waters P.D."/>
            <person name="Veyrunes F."/>
            <person name="Fulton L."/>
            <person name="Fulton B."/>
            <person name="Graves T."/>
            <person name="Wallis J."/>
            <person name="Puente X.S."/>
            <person name="Lopez-Otin C."/>
            <person name="Ordonez G.R."/>
            <person name="Eichler E.E."/>
            <person name="Chen L."/>
            <person name="Cheng Z."/>
            <person name="Deakin J.E."/>
            <person name="Alsop A."/>
            <person name="Thompson K."/>
            <person name="Kirby P."/>
            <person name="Papenfuss A.T."/>
            <person name="Wakefield M.J."/>
            <person name="Olender T."/>
            <person name="Lancet D."/>
            <person name="Huttley G.A."/>
            <person name="Smit A.F."/>
            <person name="Pask A."/>
            <person name="Temple-Smith P."/>
            <person name="Batzer M.A."/>
            <person name="Walker J.A."/>
            <person name="Konkel M.K."/>
            <person name="Harris R.S."/>
            <person name="Whittington C.M."/>
            <person name="Wong E.S."/>
            <person name="Gemmell N.J."/>
            <person name="Buschiazzo E."/>
            <person name="Vargas Jentzsch I.M."/>
            <person name="Merkel A."/>
            <person name="Schmitz J."/>
            <person name="Zemann A."/>
            <person name="Churakov G."/>
            <person name="Kriegs J.O."/>
            <person name="Brosius J."/>
            <person name="Murchison E.P."/>
            <person name="Sachidanandam R."/>
            <person name="Smith C."/>
            <person name="Hannon G.J."/>
            <person name="Tsend-Ayush E."/>
            <person name="McMillan D."/>
            <person name="Attenborough R."/>
            <person name="Rens W."/>
            <person name="Ferguson-Smith M."/>
            <person name="Lefevre C.M."/>
            <person name="Sharp J.A."/>
            <person name="Nicholas K.R."/>
            <person name="Ray D.A."/>
            <person name="Kube M."/>
            <person name="Reinhardt R."/>
            <person name="Pringle T.H."/>
            <person name="Taylor J."/>
            <person name="Jones R.C."/>
            <person name="Nixon B."/>
            <person name="Dacheux J.L."/>
            <person name="Niwa H."/>
            <person name="Sekita Y."/>
            <person name="Huang X."/>
            <person name="Stark A."/>
            <person name="Kheradpour P."/>
            <person name="Kellis M."/>
            <person name="Flicek P."/>
            <person name="Chen Y."/>
            <person name="Webber C."/>
            <person name="Hardison R."/>
            <person name="Nelson J."/>
            <person name="Hallsworth-Pepin K."/>
            <person name="Delehaunty K."/>
            <person name="Markovic C."/>
            <person name="Minx P."/>
            <person name="Feng Y."/>
            <person name="Kremitzki C."/>
            <person name="Mitreva M."/>
            <person name="Glasscock J."/>
            <person name="Wylie T."/>
            <person name="Wohldmann P."/>
            <person name="Thiru P."/>
            <person name="Nhan M.N."/>
            <person name="Pohl C.S."/>
            <person name="Smith S.M."/>
            <person name="Hou S."/>
            <person name="Nefedov M."/>
            <person name="de Jong P.J."/>
            <person name="Renfree M.B."/>
            <person name="Mardis E.R."/>
            <person name="Wilson R.K."/>
        </authorList>
    </citation>
    <scope>NUCLEOTIDE SEQUENCE [LARGE SCALE GENOMIC DNA]</scope>
    <source>
        <strain evidence="6 7">Glennie</strain>
    </source>
</reference>
<dbReference type="InParanoid" id="F7BG06"/>
<feature type="disulfide bond" evidence="3">
    <location>
        <begin position="219"/>
        <end position="237"/>
    </location>
</feature>
<dbReference type="InterPro" id="IPR042076">
    <property type="entry name" value="Crisp-like_dom"/>
</dbReference>
<name>F7BG06_ORNAN</name>
<evidence type="ECO:0000313" key="6">
    <source>
        <dbReference type="Ensembl" id="ENSOANP00000022569.2"/>
    </source>
</evidence>
<dbReference type="PRINTS" id="PR00837">
    <property type="entry name" value="V5TPXLIKE"/>
</dbReference>
<feature type="disulfide bond" evidence="3">
    <location>
        <begin position="228"/>
        <end position="241"/>
    </location>
</feature>
<dbReference type="OMA" id="YDEYTDC"/>
<dbReference type="HOGENOM" id="CLU_035730_2_1_1"/>
<evidence type="ECO:0000256" key="1">
    <source>
        <dbReference type="ARBA" id="ARBA00009923"/>
    </source>
</evidence>